<keyword evidence="3" id="KW-0418">Kinase</keyword>
<dbReference type="InterPro" id="IPR018485">
    <property type="entry name" value="FGGY_C"/>
</dbReference>
<dbReference type="Gene3D" id="3.30.420.40">
    <property type="match status" value="1"/>
</dbReference>
<dbReference type="PANTHER" id="PTHR43435:SF4">
    <property type="entry name" value="FGGY CARBOHYDRATE KINASE DOMAIN-CONTAINING PROTEIN"/>
    <property type="match status" value="1"/>
</dbReference>
<dbReference type="SUPFAM" id="SSF53067">
    <property type="entry name" value="Actin-like ATPase domain"/>
    <property type="match status" value="2"/>
</dbReference>
<evidence type="ECO:0000259" key="4">
    <source>
        <dbReference type="Pfam" id="PF00370"/>
    </source>
</evidence>
<keyword evidence="7" id="KW-1185">Reference proteome</keyword>
<dbReference type="EMBL" id="CP126658">
    <property type="protein sequence ID" value="WJZ98861.1"/>
    <property type="molecule type" value="Genomic_DNA"/>
</dbReference>
<dbReference type="InterPro" id="IPR032675">
    <property type="entry name" value="LRR_dom_sf"/>
</dbReference>
<dbReference type="SUPFAM" id="SSF56112">
    <property type="entry name" value="Protein kinase-like (PK-like)"/>
    <property type="match status" value="1"/>
</dbReference>
<dbReference type="InterPro" id="IPR006003">
    <property type="entry name" value="FGGY_RbtK-like"/>
</dbReference>
<proteinExistence type="inferred from homology"/>
<name>A0ABY9CWA9_VITVI</name>
<accession>A0ABY9CWA9</accession>
<dbReference type="CDD" id="cd07782">
    <property type="entry name" value="ASKHA_NBD_FGGY_D-RBK"/>
    <property type="match status" value="1"/>
</dbReference>
<dbReference type="Proteomes" id="UP001227230">
    <property type="component" value="Chromosome 11"/>
</dbReference>
<reference evidence="6 7" key="1">
    <citation type="journal article" date="2023" name="Hortic Res">
        <title>The complete reference genome for grapevine (Vitis vinifera L.) genetics and breeding.</title>
        <authorList>
            <person name="Shi X."/>
            <person name="Cao S."/>
            <person name="Wang X."/>
            <person name="Huang S."/>
            <person name="Wang Y."/>
            <person name="Liu Z."/>
            <person name="Liu W."/>
            <person name="Leng X."/>
            <person name="Peng Y."/>
            <person name="Wang N."/>
            <person name="Wang Y."/>
            <person name="Ma Z."/>
            <person name="Xu X."/>
            <person name="Zhang F."/>
            <person name="Xue H."/>
            <person name="Zhong H."/>
            <person name="Wang Y."/>
            <person name="Zhang K."/>
            <person name="Velt A."/>
            <person name="Avia K."/>
            <person name="Holtgrawe D."/>
            <person name="Grimplet J."/>
            <person name="Matus J.T."/>
            <person name="Ware D."/>
            <person name="Wu X."/>
            <person name="Wang H."/>
            <person name="Liu C."/>
            <person name="Fang Y."/>
            <person name="Rustenholz C."/>
            <person name="Cheng Z."/>
            <person name="Xiao H."/>
            <person name="Zhou Y."/>
        </authorList>
    </citation>
    <scope>NUCLEOTIDE SEQUENCE [LARGE SCALE GENOMIC DNA]</scope>
    <source>
        <strain evidence="7">cv. Pinot noir / PN40024</strain>
        <tissue evidence="6">Leaf</tissue>
    </source>
</reference>
<dbReference type="Gene3D" id="3.80.10.10">
    <property type="entry name" value="Ribonuclease Inhibitor"/>
    <property type="match status" value="1"/>
</dbReference>
<dbReference type="InterPro" id="IPR018484">
    <property type="entry name" value="FGGY_N"/>
</dbReference>
<dbReference type="Gene3D" id="1.20.58.2240">
    <property type="match status" value="1"/>
</dbReference>
<comment type="similarity">
    <text evidence="1">Belongs to the FGGY kinase family.</text>
</comment>
<protein>
    <recommendedName>
        <fullName evidence="8">FGGY carbohydrate kinase domain-containing protein</fullName>
    </recommendedName>
</protein>
<evidence type="ECO:0000313" key="6">
    <source>
        <dbReference type="EMBL" id="WJZ98861.1"/>
    </source>
</evidence>
<dbReference type="SUPFAM" id="SSF52058">
    <property type="entry name" value="L domain-like"/>
    <property type="match status" value="1"/>
</dbReference>
<feature type="domain" description="Carbohydrate kinase FGGY N-terminal" evidence="4">
    <location>
        <begin position="56"/>
        <end position="327"/>
    </location>
</feature>
<evidence type="ECO:0000259" key="5">
    <source>
        <dbReference type="Pfam" id="PF02782"/>
    </source>
</evidence>
<gene>
    <name evidence="6" type="ORF">VitviT2T_017358</name>
</gene>
<dbReference type="Gene3D" id="1.10.510.10">
    <property type="entry name" value="Transferase(Phosphotransferase) domain 1"/>
    <property type="match status" value="1"/>
</dbReference>
<dbReference type="Pfam" id="PF00370">
    <property type="entry name" value="FGGY_N"/>
    <property type="match status" value="1"/>
</dbReference>
<evidence type="ECO:0000256" key="2">
    <source>
        <dbReference type="ARBA" id="ARBA00022679"/>
    </source>
</evidence>
<dbReference type="InterPro" id="IPR011009">
    <property type="entry name" value="Kinase-like_dom_sf"/>
</dbReference>
<sequence length="889" mass="96877">MSDARRAWSDNTPRLTPHHYRHRLGASAFSDRGASASLEMAATSAPEPAAPLRSVLLGVDVGTGSARAGLFDEDGKLLGSASSPIQIWKDGNCIEQSSTDIWHAICAAVKAACSLANVAGEEVAGLGFAATCSLVAVDADGSPVTVSLSGDTRRNIIVWMDHRAVKQAEKINSSSSPVLQYCGGSLSPEMQPPKLLWVKENLQESWTMAFRWMDLSDWLAYRATGDDTRSLCTTVCKWTYLGHAHMEQINEKDSRNMEACGWDDDFWEEIGLGDLIDGHHAKIGRSVAFPGHPLGSGLTPDAAKEMGLRAGTPVGTSLIDAHAGGVGVMESVAVPDSESKEYEKGAICHRLVLVCGTSTCHMAVSRRKLFIPGVWGPFWSAMVPEYWLTEGGQSATGALLDYIIENHVASPRLANRAASQNISVFELLNKILESMMQDLKSPFLAALTEDIHVLPDFHGNRSPIADPKAKGVVCGLTLDTSEKQLALLYLATVQSIAYGTRHIVDHCNAHGHQIDTLLACGGLAKNPLFLQEHADIVGCPIVLPRESESVLLGAAILGAVASKKYSSLSDSMKALNAAGQVIHPAEDPKVKKYHDAKYQIFRELYEQQLSHRSIMAQALANLLGGRKKKTTNQVNTHQLPVPPKEGQAGITVDHLIGSWKTVWTEGLDGNQLEESIPNEICLLRNFGEMSLVNNKLSGSIPSCIENVSYLQIMLLDSNSLSSSIPSNLWSLENLRSLDLSFNSLGGSLHANMRALKMMQTMNFIVSAPIIAFEFLIEYGLEGRVSSRGDIYSYGIMLLEMVTRKKPMDEMFSEEMSLRQWVKATIPNKIMEVVDENLARNQDGGGAIATQEKLLAIMELGLECSRELPEERMDIKEVVVKLNKIKLQLL</sequence>
<dbReference type="PANTHER" id="PTHR43435">
    <property type="entry name" value="RIBULOKINASE"/>
    <property type="match status" value="1"/>
</dbReference>
<dbReference type="InterPro" id="IPR043129">
    <property type="entry name" value="ATPase_NBD"/>
</dbReference>
<feature type="domain" description="Carbohydrate kinase FGGY C-terminal" evidence="5">
    <location>
        <begin position="352"/>
        <end position="561"/>
    </location>
</feature>
<organism evidence="6 7">
    <name type="scientific">Vitis vinifera</name>
    <name type="common">Grape</name>
    <dbReference type="NCBI Taxonomy" id="29760"/>
    <lineage>
        <taxon>Eukaryota</taxon>
        <taxon>Viridiplantae</taxon>
        <taxon>Streptophyta</taxon>
        <taxon>Embryophyta</taxon>
        <taxon>Tracheophyta</taxon>
        <taxon>Spermatophyta</taxon>
        <taxon>Magnoliopsida</taxon>
        <taxon>eudicotyledons</taxon>
        <taxon>Gunneridae</taxon>
        <taxon>Pentapetalae</taxon>
        <taxon>rosids</taxon>
        <taxon>Vitales</taxon>
        <taxon>Vitaceae</taxon>
        <taxon>Viteae</taxon>
        <taxon>Vitis</taxon>
    </lineage>
</organism>
<dbReference type="Pfam" id="PF02782">
    <property type="entry name" value="FGGY_C"/>
    <property type="match status" value="1"/>
</dbReference>
<keyword evidence="2" id="KW-0808">Transferase</keyword>
<evidence type="ECO:0000256" key="3">
    <source>
        <dbReference type="ARBA" id="ARBA00022777"/>
    </source>
</evidence>
<evidence type="ECO:0000313" key="7">
    <source>
        <dbReference type="Proteomes" id="UP001227230"/>
    </source>
</evidence>
<evidence type="ECO:0000256" key="1">
    <source>
        <dbReference type="ARBA" id="ARBA00009156"/>
    </source>
</evidence>
<dbReference type="NCBIfam" id="TIGR01315">
    <property type="entry name" value="5C_CHO_kinase"/>
    <property type="match status" value="1"/>
</dbReference>
<evidence type="ECO:0008006" key="8">
    <source>
        <dbReference type="Google" id="ProtNLM"/>
    </source>
</evidence>